<dbReference type="PANTHER" id="PTHR31676:SF160">
    <property type="entry name" value="OS01G0652700 PROTEIN"/>
    <property type="match status" value="1"/>
</dbReference>
<accession>A0A199VIA4</accession>
<dbReference type="Gene3D" id="2.30.240.10">
    <property type="entry name" value="At5g01610-like"/>
    <property type="match status" value="1"/>
</dbReference>
<proteinExistence type="predicted"/>
<gene>
    <name evidence="4" type="primary">LOC109717379</name>
    <name evidence="1" type="ORF">ACMD2_21928</name>
</gene>
<sequence length="136" mass="14892">MAEKEGAVVKTGHDAGMKLAVSLLEEFGLPLGLLPLADVSEVGFVKATGYMWITQKNKIQHSFKMVSKLVSYDTEISGYVEKRRIKKLKGVKAKELMLWPPVNEIAVDDPPTGKMHFKSLAGVTKTFPVEAFAAGQ</sequence>
<dbReference type="Proteomes" id="UP000092600">
    <property type="component" value="Unassembled WGS sequence"/>
</dbReference>
<organism evidence="1 2">
    <name type="scientific">Ananas comosus</name>
    <name type="common">Pineapple</name>
    <name type="synonym">Ananas ananas</name>
    <dbReference type="NCBI Taxonomy" id="4615"/>
    <lineage>
        <taxon>Eukaryota</taxon>
        <taxon>Viridiplantae</taxon>
        <taxon>Streptophyta</taxon>
        <taxon>Embryophyta</taxon>
        <taxon>Tracheophyta</taxon>
        <taxon>Spermatophyta</taxon>
        <taxon>Magnoliopsida</taxon>
        <taxon>Liliopsida</taxon>
        <taxon>Poales</taxon>
        <taxon>Bromeliaceae</taxon>
        <taxon>Bromelioideae</taxon>
        <taxon>Ananas</taxon>
    </lineage>
</organism>
<dbReference type="PANTHER" id="PTHR31676">
    <property type="entry name" value="T31J12.3 PROTEIN-RELATED"/>
    <property type="match status" value="1"/>
</dbReference>
<dbReference type="OrthoDB" id="1885001at2759"/>
<dbReference type="InterPro" id="IPR007493">
    <property type="entry name" value="DUF538"/>
</dbReference>
<dbReference type="Proteomes" id="UP000515123">
    <property type="component" value="Linkage group 11"/>
</dbReference>
<dbReference type="AlphaFoldDB" id="A0A199VIA4"/>
<reference evidence="1 2" key="1">
    <citation type="journal article" date="2016" name="DNA Res.">
        <title>The draft genome of MD-2 pineapple using hybrid error correction of long reads.</title>
        <authorList>
            <person name="Redwan R.M."/>
            <person name="Saidin A."/>
            <person name="Kumar S.V."/>
        </authorList>
    </citation>
    <scope>NUCLEOTIDE SEQUENCE [LARGE SCALE GENOMIC DNA]</scope>
    <source>
        <strain evidence="2">cv. MD2</strain>
        <tissue evidence="1">Leaf</tissue>
    </source>
</reference>
<dbReference type="SUPFAM" id="SSF141562">
    <property type="entry name" value="At5g01610-like"/>
    <property type="match status" value="1"/>
</dbReference>
<dbReference type="STRING" id="4615.A0A199VIA4"/>
<evidence type="ECO:0000313" key="4">
    <source>
        <dbReference type="RefSeq" id="XP_020098727.1"/>
    </source>
</evidence>
<dbReference type="InterPro" id="IPR036758">
    <property type="entry name" value="At5g01610-like"/>
</dbReference>
<dbReference type="Pfam" id="PF04398">
    <property type="entry name" value="DUF538"/>
    <property type="match status" value="1"/>
</dbReference>
<evidence type="ECO:0000313" key="2">
    <source>
        <dbReference type="Proteomes" id="UP000092600"/>
    </source>
</evidence>
<protein>
    <submittedName>
        <fullName evidence="4">Uncharacterized protein LOC109717379</fullName>
    </submittedName>
</protein>
<evidence type="ECO:0000313" key="1">
    <source>
        <dbReference type="EMBL" id="OAY76834.1"/>
    </source>
</evidence>
<keyword evidence="3" id="KW-1185">Reference proteome</keyword>
<dbReference type="GeneID" id="109717379"/>
<name>A0A199VIA4_ANACO</name>
<dbReference type="RefSeq" id="XP_020098727.1">
    <property type="nucleotide sequence ID" value="XM_020243138.1"/>
</dbReference>
<evidence type="ECO:0000313" key="3">
    <source>
        <dbReference type="Proteomes" id="UP000515123"/>
    </source>
</evidence>
<dbReference type="EMBL" id="LSRQ01001700">
    <property type="protein sequence ID" value="OAY76834.1"/>
    <property type="molecule type" value="Genomic_DNA"/>
</dbReference>
<reference evidence="4" key="2">
    <citation type="submission" date="2025-04" db="UniProtKB">
        <authorList>
            <consortium name="RefSeq"/>
        </authorList>
    </citation>
    <scope>IDENTIFICATION</scope>
    <source>
        <tissue evidence="4">Leaf</tissue>
    </source>
</reference>